<dbReference type="InterPro" id="IPR006311">
    <property type="entry name" value="TAT_signal"/>
</dbReference>
<dbReference type="Proteomes" id="UP000199113">
    <property type="component" value="Unassembled WGS sequence"/>
</dbReference>
<dbReference type="OrthoDB" id="3785081at2"/>
<accession>A0A1I0ZQ72</accession>
<dbReference type="PROSITE" id="PS51318">
    <property type="entry name" value="TAT"/>
    <property type="match status" value="1"/>
</dbReference>
<evidence type="ECO:0000313" key="2">
    <source>
        <dbReference type="EMBL" id="SFB27864.1"/>
    </source>
</evidence>
<dbReference type="RefSeq" id="WP_139227739.1">
    <property type="nucleotide sequence ID" value="NZ_FOKC01000006.1"/>
</dbReference>
<dbReference type="STRING" id="748909.SAMN05192575_106151"/>
<name>A0A1I0ZQ72_9ACTN</name>
<gene>
    <name evidence="2" type="ORF">SAMN05192575_106151</name>
</gene>
<dbReference type="EMBL" id="FOKC01000006">
    <property type="protein sequence ID" value="SFB27864.1"/>
    <property type="molecule type" value="Genomic_DNA"/>
</dbReference>
<evidence type="ECO:0000256" key="1">
    <source>
        <dbReference type="SAM" id="SignalP"/>
    </source>
</evidence>
<dbReference type="AlphaFoldDB" id="A0A1I0ZQ72"/>
<feature type="chain" id="PRO_5011721403" evidence="1">
    <location>
        <begin position="31"/>
        <end position="157"/>
    </location>
</feature>
<feature type="signal peptide" evidence="1">
    <location>
        <begin position="1"/>
        <end position="30"/>
    </location>
</feature>
<sequence>MSQYSRRTLVRGAAWSIPVIAVAVNAPAFAASHDAPSPGSLVMDCRTNGQGGGNCQGYRLVVNFNVQGTTSWNIRITTAQITSSAGVTESINLPTAFPYVVSPTSQAMNLWFCSASSPSGLTLNISYSAWRVGSNESTAVVQSFPQAVYAGGSIPVC</sequence>
<proteinExistence type="predicted"/>
<reference evidence="2" key="1">
    <citation type="submission" date="2016-10" db="EMBL/GenBank/DDBJ databases">
        <authorList>
            <person name="de Groot N.N."/>
        </authorList>
    </citation>
    <scope>NUCLEOTIDE SEQUENCE [LARGE SCALE GENOMIC DNA]</scope>
    <source>
        <strain evidence="2">CGMCC 1.10697</strain>
    </source>
</reference>
<protein>
    <submittedName>
        <fullName evidence="2">Uncharacterized protein</fullName>
    </submittedName>
</protein>
<organism evidence="2 3">
    <name type="scientific">Nocardioides alpinus</name>
    <dbReference type="NCBI Taxonomy" id="748909"/>
    <lineage>
        <taxon>Bacteria</taxon>
        <taxon>Bacillati</taxon>
        <taxon>Actinomycetota</taxon>
        <taxon>Actinomycetes</taxon>
        <taxon>Propionibacteriales</taxon>
        <taxon>Nocardioidaceae</taxon>
        <taxon>Nocardioides</taxon>
    </lineage>
</organism>
<evidence type="ECO:0000313" key="3">
    <source>
        <dbReference type="Proteomes" id="UP000199113"/>
    </source>
</evidence>
<keyword evidence="1" id="KW-0732">Signal</keyword>